<keyword evidence="2" id="KW-1133">Transmembrane helix</keyword>
<feature type="signal peptide" evidence="3">
    <location>
        <begin position="1"/>
        <end position="22"/>
    </location>
</feature>
<feature type="compositionally biased region" description="Low complexity" evidence="1">
    <location>
        <begin position="43"/>
        <end position="70"/>
    </location>
</feature>
<evidence type="ECO:0000313" key="5">
    <source>
        <dbReference type="EMBL" id="KAK5091918.1"/>
    </source>
</evidence>
<dbReference type="EMBL" id="JAVRRG010000067">
    <property type="protein sequence ID" value="KAK5091918.1"/>
    <property type="molecule type" value="Genomic_DNA"/>
</dbReference>
<protein>
    <recommendedName>
        <fullName evidence="4">DUF7137 domain-containing protein</fullName>
    </recommendedName>
</protein>
<accession>A0ABR0K8J1</accession>
<gene>
    <name evidence="5" type="ORF">LTR24_005695</name>
</gene>
<dbReference type="PANTHER" id="PTHR42028">
    <property type="entry name" value="CHROMOSOME 1, WHOLE GENOME SHOTGUN SEQUENCE"/>
    <property type="match status" value="1"/>
</dbReference>
<evidence type="ECO:0000256" key="3">
    <source>
        <dbReference type="SAM" id="SignalP"/>
    </source>
</evidence>
<proteinExistence type="predicted"/>
<name>A0ABR0K8J1_9EURO</name>
<feature type="domain" description="DUF7137" evidence="4">
    <location>
        <begin position="124"/>
        <end position="258"/>
    </location>
</feature>
<feature type="region of interest" description="Disordered" evidence="1">
    <location>
        <begin position="39"/>
        <end position="132"/>
    </location>
</feature>
<evidence type="ECO:0000256" key="2">
    <source>
        <dbReference type="SAM" id="Phobius"/>
    </source>
</evidence>
<dbReference type="Proteomes" id="UP001345013">
    <property type="component" value="Unassembled WGS sequence"/>
</dbReference>
<keyword evidence="2" id="KW-0472">Membrane</keyword>
<evidence type="ECO:0000313" key="6">
    <source>
        <dbReference type="Proteomes" id="UP001345013"/>
    </source>
</evidence>
<reference evidence="5 6" key="1">
    <citation type="submission" date="2023-08" db="EMBL/GenBank/DDBJ databases">
        <title>Black Yeasts Isolated from many extreme environments.</title>
        <authorList>
            <person name="Coleine C."/>
            <person name="Stajich J.E."/>
            <person name="Selbmann L."/>
        </authorList>
    </citation>
    <scope>NUCLEOTIDE SEQUENCE [LARGE SCALE GENOMIC DNA]</scope>
    <source>
        <strain evidence="5 6">CCFEE 5885</strain>
    </source>
</reference>
<evidence type="ECO:0000256" key="1">
    <source>
        <dbReference type="SAM" id="MobiDB-lite"/>
    </source>
</evidence>
<dbReference type="Pfam" id="PF23585">
    <property type="entry name" value="DUF7137"/>
    <property type="match status" value="1"/>
</dbReference>
<keyword evidence="2" id="KW-0812">Transmembrane</keyword>
<feature type="compositionally biased region" description="Low complexity" evidence="1">
    <location>
        <begin position="79"/>
        <end position="111"/>
    </location>
</feature>
<evidence type="ECO:0000259" key="4">
    <source>
        <dbReference type="Pfam" id="PF23585"/>
    </source>
</evidence>
<feature type="chain" id="PRO_5047524695" description="DUF7137 domain-containing protein" evidence="3">
    <location>
        <begin position="23"/>
        <end position="296"/>
    </location>
</feature>
<dbReference type="InterPro" id="IPR055561">
    <property type="entry name" value="DUF7137"/>
</dbReference>
<comment type="caution">
    <text evidence="5">The sequence shown here is derived from an EMBL/GenBank/DDBJ whole genome shotgun (WGS) entry which is preliminary data.</text>
</comment>
<organism evidence="5 6">
    <name type="scientific">Lithohypha guttulata</name>
    <dbReference type="NCBI Taxonomy" id="1690604"/>
    <lineage>
        <taxon>Eukaryota</taxon>
        <taxon>Fungi</taxon>
        <taxon>Dikarya</taxon>
        <taxon>Ascomycota</taxon>
        <taxon>Pezizomycotina</taxon>
        <taxon>Eurotiomycetes</taxon>
        <taxon>Chaetothyriomycetidae</taxon>
        <taxon>Chaetothyriales</taxon>
        <taxon>Trichomeriaceae</taxon>
        <taxon>Lithohypha</taxon>
    </lineage>
</organism>
<dbReference type="PANTHER" id="PTHR42028:SF1">
    <property type="entry name" value="YALI0E30657P"/>
    <property type="match status" value="1"/>
</dbReference>
<keyword evidence="6" id="KW-1185">Reference proteome</keyword>
<keyword evidence="3" id="KW-0732">Signal</keyword>
<sequence>MKCQNFISIISTFLLLFTSVLAAWPGVFEAARPGALIARQDSDSQTQSASASQTEEASASASASATQTSDDNYEENTKSASASESASASASGSGSASGTRTASSSITGGASNKNSTKTAIDPRLPPGGVSMISPAATDGMTFVKVGNQVTFKWNYTSLSVTPNYIDVVATNTINHQTYTIAANQSTEQTQEVVWDTNEFTKTTDLPFVVATYTLMIYDAASEPTDVAKAGYLGAFSNLQFGVYTPQAYVPLNEFRCSTCSSAMSLHEKQALTVLLGTCTITILSFTWFASGVFHLF</sequence>
<feature type="transmembrane region" description="Helical" evidence="2">
    <location>
        <begin position="270"/>
        <end position="293"/>
    </location>
</feature>